<feature type="transmembrane region" description="Helical" evidence="2">
    <location>
        <begin position="108"/>
        <end position="126"/>
    </location>
</feature>
<dbReference type="AlphaFoldDB" id="A0A517YXR6"/>
<evidence type="ECO:0000313" key="3">
    <source>
        <dbReference type="EMBL" id="QDU35018.1"/>
    </source>
</evidence>
<keyword evidence="2" id="KW-0472">Membrane</keyword>
<evidence type="ECO:0000256" key="1">
    <source>
        <dbReference type="SAM" id="MobiDB-lite"/>
    </source>
</evidence>
<accession>A0A517YXR6</accession>
<evidence type="ECO:0000256" key="2">
    <source>
        <dbReference type="SAM" id="Phobius"/>
    </source>
</evidence>
<dbReference type="RefSeq" id="WP_145079710.1">
    <property type="nucleotide sequence ID" value="NZ_CP036425.1"/>
</dbReference>
<dbReference type="KEGG" id="pcor:KS4_30950"/>
<protein>
    <submittedName>
        <fullName evidence="3">Uncharacterized protein</fullName>
    </submittedName>
</protein>
<gene>
    <name evidence="3" type="ORF">KS4_30950</name>
</gene>
<dbReference type="Proteomes" id="UP000317369">
    <property type="component" value="Chromosome"/>
</dbReference>
<dbReference type="EMBL" id="CP036425">
    <property type="protein sequence ID" value="QDU35018.1"/>
    <property type="molecule type" value="Genomic_DNA"/>
</dbReference>
<feature type="transmembrane region" description="Helical" evidence="2">
    <location>
        <begin position="259"/>
        <end position="282"/>
    </location>
</feature>
<reference evidence="3 4" key="1">
    <citation type="submission" date="2019-02" db="EMBL/GenBank/DDBJ databases">
        <title>Deep-cultivation of Planctomycetes and their phenomic and genomic characterization uncovers novel biology.</title>
        <authorList>
            <person name="Wiegand S."/>
            <person name="Jogler M."/>
            <person name="Boedeker C."/>
            <person name="Pinto D."/>
            <person name="Vollmers J."/>
            <person name="Rivas-Marin E."/>
            <person name="Kohn T."/>
            <person name="Peeters S.H."/>
            <person name="Heuer A."/>
            <person name="Rast P."/>
            <person name="Oberbeckmann S."/>
            <person name="Bunk B."/>
            <person name="Jeske O."/>
            <person name="Meyerdierks A."/>
            <person name="Storesund J.E."/>
            <person name="Kallscheuer N."/>
            <person name="Luecker S."/>
            <person name="Lage O.M."/>
            <person name="Pohl T."/>
            <person name="Merkel B.J."/>
            <person name="Hornburger P."/>
            <person name="Mueller R.-W."/>
            <person name="Bruemmer F."/>
            <person name="Labrenz M."/>
            <person name="Spormann A.M."/>
            <person name="Op den Camp H."/>
            <person name="Overmann J."/>
            <person name="Amann R."/>
            <person name="Jetten M.S.M."/>
            <person name="Mascher T."/>
            <person name="Medema M.H."/>
            <person name="Devos D.P."/>
            <person name="Kaster A.-K."/>
            <person name="Ovreas L."/>
            <person name="Rohde M."/>
            <person name="Galperin M.Y."/>
            <person name="Jogler C."/>
        </authorList>
    </citation>
    <scope>NUCLEOTIDE SEQUENCE [LARGE SCALE GENOMIC DNA]</scope>
    <source>
        <strain evidence="3 4">KS4</strain>
    </source>
</reference>
<feature type="transmembrane region" description="Helical" evidence="2">
    <location>
        <begin position="132"/>
        <end position="152"/>
    </location>
</feature>
<sequence>MSDMGNVERVRDVGHGDENKNCKNMGGNSRWYLNEYTLRSVFFFVLAEVFSVSWGVPGGRFQLVMLILVGFGVVSLGMGLRKGWRGERGGVDEIYVVEDVRRRTVWKYSWVCVVESGLAMFLMWFHPTLQSLGIFFGLMGGMYGVMAFYMAVREFPEHHYVWAWLDDRGRCGRCGYDVSRGGGDVCSECGWMLPRVDDDGEILGQRVERRDVWAWWKQGNWRIVYLEDVRRSAGMLVLMIVGYVGMGAMSFGLSGQERWSVIMGLVWMIVGVSCLHHVVNLWRIGVYMVWKLDGGDEVRYE</sequence>
<feature type="transmembrane region" description="Helical" evidence="2">
    <location>
        <begin position="36"/>
        <end position="55"/>
    </location>
</feature>
<feature type="transmembrane region" description="Helical" evidence="2">
    <location>
        <begin position="232"/>
        <end position="253"/>
    </location>
</feature>
<feature type="region of interest" description="Disordered" evidence="1">
    <location>
        <begin position="1"/>
        <end position="21"/>
    </location>
</feature>
<proteinExistence type="predicted"/>
<keyword evidence="2" id="KW-1133">Transmembrane helix</keyword>
<organism evidence="3 4">
    <name type="scientific">Poriferisphaera corsica</name>
    <dbReference type="NCBI Taxonomy" id="2528020"/>
    <lineage>
        <taxon>Bacteria</taxon>
        <taxon>Pseudomonadati</taxon>
        <taxon>Planctomycetota</taxon>
        <taxon>Phycisphaerae</taxon>
        <taxon>Phycisphaerales</taxon>
        <taxon>Phycisphaeraceae</taxon>
        <taxon>Poriferisphaera</taxon>
    </lineage>
</organism>
<keyword evidence="4" id="KW-1185">Reference proteome</keyword>
<keyword evidence="2" id="KW-0812">Transmembrane</keyword>
<name>A0A517YXR6_9BACT</name>
<feature type="transmembrane region" description="Helical" evidence="2">
    <location>
        <begin position="61"/>
        <end position="80"/>
    </location>
</feature>
<evidence type="ECO:0000313" key="4">
    <source>
        <dbReference type="Proteomes" id="UP000317369"/>
    </source>
</evidence>